<organism evidence="1 2">
    <name type="scientific">Lentisphaera profundi</name>
    <dbReference type="NCBI Taxonomy" id="1658616"/>
    <lineage>
        <taxon>Bacteria</taxon>
        <taxon>Pseudomonadati</taxon>
        <taxon>Lentisphaerota</taxon>
        <taxon>Lentisphaeria</taxon>
        <taxon>Lentisphaerales</taxon>
        <taxon>Lentisphaeraceae</taxon>
        <taxon>Lentisphaera</taxon>
    </lineage>
</organism>
<keyword evidence="2" id="KW-1185">Reference proteome</keyword>
<reference evidence="1 2" key="1">
    <citation type="submission" date="2023-02" db="EMBL/GenBank/DDBJ databases">
        <title>Genome sequence of Lentisphaera profundi SAORIC-696.</title>
        <authorList>
            <person name="Kim e."/>
            <person name="Cho J.-C."/>
            <person name="Choi A."/>
            <person name="Kang I."/>
        </authorList>
    </citation>
    <scope>NUCLEOTIDE SEQUENCE [LARGE SCALE GENOMIC DNA]</scope>
    <source>
        <strain evidence="1 2">SAORIC-696</strain>
    </source>
</reference>
<evidence type="ECO:0000313" key="1">
    <source>
        <dbReference type="EMBL" id="WDE99434.1"/>
    </source>
</evidence>
<dbReference type="EMBL" id="CP117812">
    <property type="protein sequence ID" value="WDE99434.1"/>
    <property type="molecule type" value="Genomic_DNA"/>
</dbReference>
<gene>
    <name evidence="1" type="ORF">PQO03_16475</name>
</gene>
<dbReference type="RefSeq" id="WP_274154289.1">
    <property type="nucleotide sequence ID" value="NZ_CP117812.1"/>
</dbReference>
<evidence type="ECO:0000313" key="2">
    <source>
        <dbReference type="Proteomes" id="UP001214250"/>
    </source>
</evidence>
<name>A0ABY7W1I9_9BACT</name>
<accession>A0ABY7W1I9</accession>
<sequence>MVNTSGGRGALGALLKKVAVRIKILKFPLISGQARIPTMLNQENN</sequence>
<dbReference type="Proteomes" id="UP001214250">
    <property type="component" value="Chromosome 2"/>
</dbReference>
<protein>
    <submittedName>
        <fullName evidence="1">Uncharacterized protein</fullName>
    </submittedName>
</protein>
<proteinExistence type="predicted"/>